<protein>
    <submittedName>
        <fullName evidence="3">START domain-containing protein</fullName>
    </submittedName>
</protein>
<dbReference type="EMBL" id="BAAAFD010000011">
    <property type="protein sequence ID" value="GAA0859208.1"/>
    <property type="molecule type" value="Genomic_DNA"/>
</dbReference>
<sequence length="208" mass="23311">MKPFTPLSLGLLVSLFISASVLADTADLAWEVATQKQGISVFTRATASGYKEIKASMTINAHPMDFVNLLENIALAPQWIANCRKVELLEKRGNFERVVKSTFSAPWPVQDREMVTYSFTSIDPNNGKITIDISDMSQRYPDDKDDDNVRMLNVSGQWKLLKLENGLTTLSYQGYGEPAGNLPIWLSNQLVVSSVYTTFNNLREILQK</sequence>
<evidence type="ECO:0000259" key="2">
    <source>
        <dbReference type="PROSITE" id="PS50848"/>
    </source>
</evidence>
<dbReference type="InterPro" id="IPR028347">
    <property type="entry name" value="START_dom_prot"/>
</dbReference>
<dbReference type="Proteomes" id="UP001500359">
    <property type="component" value="Unassembled WGS sequence"/>
</dbReference>
<keyword evidence="1" id="KW-0732">Signal</keyword>
<dbReference type="Gene3D" id="3.30.530.20">
    <property type="match status" value="1"/>
</dbReference>
<feature type="domain" description="START" evidence="2">
    <location>
        <begin position="22"/>
        <end position="208"/>
    </location>
</feature>
<dbReference type="PIRSF" id="PIRSF039033">
    <property type="entry name" value="START_dom"/>
    <property type="match status" value="1"/>
</dbReference>
<organism evidence="3 4">
    <name type="scientific">Aliiglaciecola litoralis</name>
    <dbReference type="NCBI Taxonomy" id="582857"/>
    <lineage>
        <taxon>Bacteria</taxon>
        <taxon>Pseudomonadati</taxon>
        <taxon>Pseudomonadota</taxon>
        <taxon>Gammaproteobacteria</taxon>
        <taxon>Alteromonadales</taxon>
        <taxon>Alteromonadaceae</taxon>
        <taxon>Aliiglaciecola</taxon>
    </lineage>
</organism>
<dbReference type="PANTHER" id="PTHR19308:SF14">
    <property type="entry name" value="START DOMAIN-CONTAINING PROTEIN"/>
    <property type="match status" value="1"/>
</dbReference>
<evidence type="ECO:0000313" key="4">
    <source>
        <dbReference type="Proteomes" id="UP001500359"/>
    </source>
</evidence>
<dbReference type="InterPro" id="IPR002913">
    <property type="entry name" value="START_lipid-bd_dom"/>
</dbReference>
<dbReference type="InterPro" id="IPR051213">
    <property type="entry name" value="START_lipid_transfer"/>
</dbReference>
<feature type="chain" id="PRO_5046804519" evidence="1">
    <location>
        <begin position="24"/>
        <end position="208"/>
    </location>
</feature>
<dbReference type="Pfam" id="PF01852">
    <property type="entry name" value="START"/>
    <property type="match status" value="1"/>
</dbReference>
<name>A0ABN1LR87_9ALTE</name>
<comment type="caution">
    <text evidence="3">The sequence shown here is derived from an EMBL/GenBank/DDBJ whole genome shotgun (WGS) entry which is preliminary data.</text>
</comment>
<dbReference type="SUPFAM" id="SSF55961">
    <property type="entry name" value="Bet v1-like"/>
    <property type="match status" value="1"/>
</dbReference>
<dbReference type="InterPro" id="IPR023393">
    <property type="entry name" value="START-like_dom_sf"/>
</dbReference>
<dbReference type="PROSITE" id="PS50848">
    <property type="entry name" value="START"/>
    <property type="match status" value="1"/>
</dbReference>
<dbReference type="CDD" id="cd08876">
    <property type="entry name" value="START_1"/>
    <property type="match status" value="1"/>
</dbReference>
<evidence type="ECO:0000256" key="1">
    <source>
        <dbReference type="SAM" id="SignalP"/>
    </source>
</evidence>
<feature type="signal peptide" evidence="1">
    <location>
        <begin position="1"/>
        <end position="23"/>
    </location>
</feature>
<keyword evidence="4" id="KW-1185">Reference proteome</keyword>
<proteinExistence type="predicted"/>
<accession>A0ABN1LR87</accession>
<dbReference type="RefSeq" id="WP_343861757.1">
    <property type="nucleotide sequence ID" value="NZ_BAAAFD010000011.1"/>
</dbReference>
<reference evidence="3 4" key="1">
    <citation type="journal article" date="2019" name="Int. J. Syst. Evol. Microbiol.">
        <title>The Global Catalogue of Microorganisms (GCM) 10K type strain sequencing project: providing services to taxonomists for standard genome sequencing and annotation.</title>
        <authorList>
            <consortium name="The Broad Institute Genomics Platform"/>
            <consortium name="The Broad Institute Genome Sequencing Center for Infectious Disease"/>
            <person name="Wu L."/>
            <person name="Ma J."/>
        </authorList>
    </citation>
    <scope>NUCLEOTIDE SEQUENCE [LARGE SCALE GENOMIC DNA]</scope>
    <source>
        <strain evidence="3 4">JCM 15896</strain>
    </source>
</reference>
<dbReference type="PANTHER" id="PTHR19308">
    <property type="entry name" value="PHOSPHATIDYLCHOLINE TRANSFER PROTEIN"/>
    <property type="match status" value="1"/>
</dbReference>
<evidence type="ECO:0000313" key="3">
    <source>
        <dbReference type="EMBL" id="GAA0859208.1"/>
    </source>
</evidence>
<gene>
    <name evidence="3" type="ORF">GCM10009114_31780</name>
</gene>